<evidence type="ECO:0000313" key="1">
    <source>
        <dbReference type="EMBL" id="KDA02491.1"/>
    </source>
</evidence>
<dbReference type="STRING" id="1280953.HOC_09734"/>
<dbReference type="AlphaFoldDB" id="A0A059G6P8"/>
<organism evidence="1 2">
    <name type="scientific">Hyphomonas oceanitis SCH89</name>
    <dbReference type="NCBI Taxonomy" id="1280953"/>
    <lineage>
        <taxon>Bacteria</taxon>
        <taxon>Pseudomonadati</taxon>
        <taxon>Pseudomonadota</taxon>
        <taxon>Alphaproteobacteria</taxon>
        <taxon>Hyphomonadales</taxon>
        <taxon>Hyphomonadaceae</taxon>
        <taxon>Hyphomonas</taxon>
    </lineage>
</organism>
<accession>A0A059G6P8</accession>
<gene>
    <name evidence="1" type="ORF">HOC_09734</name>
</gene>
<dbReference type="EMBL" id="ARYL01000013">
    <property type="protein sequence ID" value="KDA02491.1"/>
    <property type="molecule type" value="Genomic_DNA"/>
</dbReference>
<proteinExistence type="predicted"/>
<protein>
    <submittedName>
        <fullName evidence="1">Uncharacterized protein</fullName>
    </submittedName>
</protein>
<reference evidence="1 2" key="1">
    <citation type="journal article" date="2014" name="Antonie Van Leeuwenhoek">
        <title>Hyphomonas beringensis sp. nov. and Hyphomonas chukchiensis sp. nov., isolated from surface seawater of the Bering Sea and Chukchi Sea.</title>
        <authorList>
            <person name="Li C."/>
            <person name="Lai Q."/>
            <person name="Li G."/>
            <person name="Dong C."/>
            <person name="Wang J."/>
            <person name="Liao Y."/>
            <person name="Shao Z."/>
        </authorList>
    </citation>
    <scope>NUCLEOTIDE SEQUENCE [LARGE SCALE GENOMIC DNA]</scope>
    <source>
        <strain evidence="1 2">SCH89</strain>
    </source>
</reference>
<dbReference type="Proteomes" id="UP000024942">
    <property type="component" value="Unassembled WGS sequence"/>
</dbReference>
<evidence type="ECO:0000313" key="2">
    <source>
        <dbReference type="Proteomes" id="UP000024942"/>
    </source>
</evidence>
<name>A0A059G6P8_9PROT</name>
<comment type="caution">
    <text evidence="1">The sequence shown here is derived from an EMBL/GenBank/DDBJ whole genome shotgun (WGS) entry which is preliminary data.</text>
</comment>
<keyword evidence="2" id="KW-1185">Reference proteome</keyword>
<dbReference type="eggNOG" id="ENOG5031E6R">
    <property type="taxonomic scope" value="Bacteria"/>
</dbReference>
<dbReference type="RefSeq" id="WP_035537989.1">
    <property type="nucleotide sequence ID" value="NZ_ARYL01000013.1"/>
</dbReference>
<dbReference type="PATRIC" id="fig|1280953.3.peg.1965"/>
<dbReference type="OrthoDB" id="894286at2"/>
<sequence length="202" mass="21928">MPLQNRVDPFGQLHVDPARGAFMGNRGGCFHRPDQTLKPRHWATRQWIICQLEFKGRKRPLMQPGLYTELFFLDEATALAAGHRPCFECRRDAAKAFRDATGLPAPVRVGDLDARIADEVQSVLKGETARETISPASLPDGAFFAVGDTAYLKQGTHARPWSFSGYGAPAALPASARRLTPATTCAALANGYRPALHASATA</sequence>